<dbReference type="Pfam" id="PF04257">
    <property type="entry name" value="Exonuc_V_gamma"/>
    <property type="match status" value="1"/>
</dbReference>
<dbReference type="SUPFAM" id="SSF52540">
    <property type="entry name" value="P-loop containing nucleoside triphosphate hydrolases"/>
    <property type="match status" value="2"/>
</dbReference>
<dbReference type="InterPro" id="IPR006697">
    <property type="entry name" value="RecC"/>
</dbReference>
<dbReference type="SUPFAM" id="SSF52980">
    <property type="entry name" value="Restriction endonuclease-like"/>
    <property type="match status" value="1"/>
</dbReference>
<dbReference type="Gene3D" id="1.10.486.10">
    <property type="entry name" value="PCRA, domain 4"/>
    <property type="match status" value="1"/>
</dbReference>
<dbReference type="InterPro" id="IPR041500">
    <property type="entry name" value="RecC_C"/>
</dbReference>
<dbReference type="OrthoDB" id="9762834at2"/>
<keyword evidence="6 10" id="KW-0269">Exonuclease</keyword>
<accession>A0A3P4B090</accession>
<dbReference type="PIRSF" id="PIRSF000980">
    <property type="entry name" value="RecC"/>
    <property type="match status" value="1"/>
</dbReference>
<dbReference type="NCBIfam" id="TIGR01450">
    <property type="entry name" value="recC"/>
    <property type="match status" value="1"/>
</dbReference>
<keyword evidence="2 10" id="KW-0547">Nucleotide-binding</keyword>
<dbReference type="Gene3D" id="3.40.50.300">
    <property type="entry name" value="P-loop containing nucleotide triphosphate hydrolases"/>
    <property type="match status" value="2"/>
</dbReference>
<keyword evidence="9 10" id="KW-0234">DNA repair</keyword>
<evidence type="ECO:0000313" key="13">
    <source>
        <dbReference type="Proteomes" id="UP000277294"/>
    </source>
</evidence>
<dbReference type="GO" id="GO:0005524">
    <property type="term" value="F:ATP binding"/>
    <property type="evidence" value="ECO:0007669"/>
    <property type="project" value="UniProtKB-UniRule"/>
</dbReference>
<dbReference type="GO" id="GO:0000724">
    <property type="term" value="P:double-strand break repair via homologous recombination"/>
    <property type="evidence" value="ECO:0007669"/>
    <property type="project" value="UniProtKB-UniRule"/>
</dbReference>
<dbReference type="GO" id="GO:0003678">
    <property type="term" value="F:DNA helicase activity"/>
    <property type="evidence" value="ECO:0007669"/>
    <property type="project" value="UniProtKB-UniRule"/>
</dbReference>
<evidence type="ECO:0000256" key="7">
    <source>
        <dbReference type="ARBA" id="ARBA00022840"/>
    </source>
</evidence>
<dbReference type="Pfam" id="PF17946">
    <property type="entry name" value="RecC_C"/>
    <property type="match status" value="1"/>
</dbReference>
<dbReference type="AlphaFoldDB" id="A0A3P4B090"/>
<evidence type="ECO:0000256" key="2">
    <source>
        <dbReference type="ARBA" id="ARBA00022741"/>
    </source>
</evidence>
<dbReference type="Gene3D" id="1.10.10.990">
    <property type="match status" value="1"/>
</dbReference>
<dbReference type="HAMAP" id="MF_01486">
    <property type="entry name" value="RecC"/>
    <property type="match status" value="1"/>
</dbReference>
<dbReference type="InterPro" id="IPR027417">
    <property type="entry name" value="P-loop_NTPase"/>
</dbReference>
<proteinExistence type="inferred from homology"/>
<comment type="miscellaneous">
    <text evidence="10">In the RecBCD complex, RecB has a slow 3'-5' helicase, an exonuclease activity and loads RecA onto ssDNA, RecD has a fast 5'-3' helicase activity, while RecC stimulates the ATPase and processivity of the RecB helicase and contributes to recognition of the Chi site.</text>
</comment>
<evidence type="ECO:0000256" key="10">
    <source>
        <dbReference type="HAMAP-Rule" id="MF_01486"/>
    </source>
</evidence>
<feature type="domain" description="RecC C-terminal" evidence="11">
    <location>
        <begin position="846"/>
        <end position="1087"/>
    </location>
</feature>
<dbReference type="PANTHER" id="PTHR30591:SF1">
    <property type="entry name" value="RECBCD ENZYME SUBUNIT RECC"/>
    <property type="match status" value="1"/>
</dbReference>
<organism evidence="12 13">
    <name type="scientific">Pigmentiphaga humi</name>
    <dbReference type="NCBI Taxonomy" id="2478468"/>
    <lineage>
        <taxon>Bacteria</taxon>
        <taxon>Pseudomonadati</taxon>
        <taxon>Pseudomonadota</taxon>
        <taxon>Betaproteobacteria</taxon>
        <taxon>Burkholderiales</taxon>
        <taxon>Alcaligenaceae</taxon>
        <taxon>Pigmentiphaga</taxon>
    </lineage>
</organism>
<evidence type="ECO:0000256" key="4">
    <source>
        <dbReference type="ARBA" id="ARBA00022801"/>
    </source>
</evidence>
<sequence length="1162" mass="129861">MPRSSPLTPGFMVVHGNRLEDLRGLAVSWMQRYPLAPLENETILVQSNGIAQWLKFALAEDPRVPGAEQGCGIAAALDVQLPARFLWQAYRSVLGRDRLPETSALERGELAWRLLRLLPDLLAQEAFLPLRRFLADDDGMRKRHQLALRLADLYDQYQVYRADWLTDWEQGRDVLRTSRRGEVPLEPQERWQAELWRAVLADLGDDGLIQGRARVHRRFLSRLAQLDEAPSGLPRRVIVFGISSLPAQALEALAALSKFCQVLLCVHNPCQHHWTDIVADQDLLRHRYRRQQRKPGLPVPADGEALHAFGHPLLAAWGKQGRDYIHLLDTYDIPERYQEHFASITDRRIDLFSEPRADHLLAQLQDDILNLRTLEETRRQWEPVDPAHDDSVRFHLAHSPQREVEILHDQLLARFDADPGLRPRDVIVMVPDIDVYAPHIRAVFGQLDARDPRRIPFTLADQGQRGREPLLIAAEHLLRLPESRFAASEILDLLDVPAVRQRFGLREADLPQLHRWMQGAGVRWGVDGGQRASLGLPEGMEQNTWRFGLRRMLLGYAAGQAAPFQGIEPYDEVGGLEASLVGALDALLHSLEKARAALARPASPQEWGERLRGLMAAFFAPATEREEAALGSLEQLLEDWLESCERAGLSEPLPLVVVREAWLEGLDRGRLNQRFLAGSVNFCTLMPMRAIPFRVVCLLGMNDGDYPRIQAPPDFDLMRGDYRPGDRSRREDDRYLLLEALLSARDALLVSWVGRSVRDNAERPPSVLVAQLRDHIAAGWRLAGDDDGQGLLRALTTVHPLQPFSQRYFQSADGPWFTYAREWAAVHAPPAAPPSDPPLPPPPSAAALDLASLQGFARNPLRAFFNQRLKVYFDEADPVAEDEEPFALDGLARYQLSEALLAAALDAGDEQEALSRLREEAGALARGGRLPLAGFGRLLGEALLAPLPELLARHRALRAGWPEVLSMPQAVALRHGGIELAGWLAGLRRNADGAHLLLEAVPNALGLDQRQPKWHRLVRPWVAHLAGNAMGLDLTTALAATDGDLRLPPIRPEVARSWLGALLDAWDAGMREPPPVAVRSAFAWLAELPDREAARAQARKTFEGTQAAAGENSRDPYLARQYPDFDALWADGGFAAWAETLYLPLVETVMENRPAGRARSKV</sequence>
<dbReference type="PANTHER" id="PTHR30591">
    <property type="entry name" value="RECBCD ENZYME SUBUNIT RECC"/>
    <property type="match status" value="1"/>
</dbReference>
<keyword evidence="7 10" id="KW-0067">ATP-binding</keyword>
<name>A0A3P4B090_9BURK</name>
<dbReference type="Gene3D" id="3.40.50.10930">
    <property type="match status" value="1"/>
</dbReference>
<dbReference type="GO" id="GO:0009338">
    <property type="term" value="C:exodeoxyribonuclease V complex"/>
    <property type="evidence" value="ECO:0007669"/>
    <property type="project" value="InterPro"/>
</dbReference>
<protein>
    <recommendedName>
        <fullName evidence="10">RecBCD enzyme subunit RecC</fullName>
    </recommendedName>
    <alternativeName>
        <fullName evidence="10">Exonuclease V subunit RecC</fullName>
        <shortName evidence="10">ExoV subunit RecC</shortName>
    </alternativeName>
    <alternativeName>
        <fullName evidence="10">Helicase/nuclease RecBCD subunit RecC</fullName>
    </alternativeName>
</protein>
<evidence type="ECO:0000259" key="11">
    <source>
        <dbReference type="Pfam" id="PF17946"/>
    </source>
</evidence>
<reference evidence="12 13" key="1">
    <citation type="submission" date="2018-10" db="EMBL/GenBank/DDBJ databases">
        <authorList>
            <person name="Criscuolo A."/>
        </authorList>
    </citation>
    <scope>NUCLEOTIDE SEQUENCE [LARGE SCALE GENOMIC DNA]</scope>
    <source>
        <strain evidence="12">DnA1</strain>
    </source>
</reference>
<evidence type="ECO:0000256" key="1">
    <source>
        <dbReference type="ARBA" id="ARBA00022722"/>
    </source>
</evidence>
<comment type="function">
    <text evidence="10">A helicase/nuclease that prepares dsDNA breaks (DSB) for recombinational DNA repair. Binds to DSBs and unwinds DNA via a highly rapid and processive ATP-dependent bidirectional helicase activity. Unwinds dsDNA until it encounters a Chi (crossover hotspot instigator) sequence from the 3' direction. Cuts ssDNA a few nucleotides 3' to the Chi site. The properties and activities of the enzyme are changed at Chi. The Chi-altered holoenzyme produces a long 3'-ssDNA overhang and facilitates RecA-binding to the ssDNA for homologous DNA recombination and repair. Holoenzyme degrades any linearized DNA that is unable to undergo homologous recombination. In the holoenzyme this subunit recognizes the wild-type Chi sequence, and when added to isolated RecB increases its ATP-dependent helicase processivity.</text>
</comment>
<dbReference type="Gene3D" id="1.10.10.160">
    <property type="match status" value="1"/>
</dbReference>
<keyword evidence="4 10" id="KW-0378">Hydrolase</keyword>
<evidence type="ECO:0000256" key="5">
    <source>
        <dbReference type="ARBA" id="ARBA00022806"/>
    </source>
</evidence>
<keyword evidence="3 10" id="KW-0227">DNA damage</keyword>
<dbReference type="Proteomes" id="UP000277294">
    <property type="component" value="Unassembled WGS sequence"/>
</dbReference>
<dbReference type="GO" id="GO:0003677">
    <property type="term" value="F:DNA binding"/>
    <property type="evidence" value="ECO:0007669"/>
    <property type="project" value="UniProtKB-UniRule"/>
</dbReference>
<dbReference type="GO" id="GO:0008854">
    <property type="term" value="F:exodeoxyribonuclease V activity"/>
    <property type="evidence" value="ECO:0007669"/>
    <property type="project" value="InterPro"/>
</dbReference>
<keyword evidence="13" id="KW-1185">Reference proteome</keyword>
<evidence type="ECO:0000313" key="12">
    <source>
        <dbReference type="EMBL" id="VCU69719.1"/>
    </source>
</evidence>
<dbReference type="InterPro" id="IPR011335">
    <property type="entry name" value="Restrct_endonuc-II-like"/>
</dbReference>
<evidence type="ECO:0000256" key="8">
    <source>
        <dbReference type="ARBA" id="ARBA00023125"/>
    </source>
</evidence>
<keyword evidence="5 10" id="KW-0347">Helicase</keyword>
<dbReference type="RefSeq" id="WP_124079226.1">
    <property type="nucleotide sequence ID" value="NZ_UWPJ01000015.1"/>
</dbReference>
<dbReference type="EMBL" id="UWPJ01000015">
    <property type="protein sequence ID" value="VCU69719.1"/>
    <property type="molecule type" value="Genomic_DNA"/>
</dbReference>
<keyword evidence="1 10" id="KW-0540">Nuclease</keyword>
<gene>
    <name evidence="10 12" type="primary">recC</name>
    <name evidence="12" type="ORF">PIGHUM_01782</name>
</gene>
<evidence type="ECO:0000256" key="9">
    <source>
        <dbReference type="ARBA" id="ARBA00023204"/>
    </source>
</evidence>
<comment type="similarity">
    <text evidence="10">Belongs to the RecC family.</text>
</comment>
<evidence type="ECO:0000256" key="3">
    <source>
        <dbReference type="ARBA" id="ARBA00022763"/>
    </source>
</evidence>
<evidence type="ECO:0000256" key="6">
    <source>
        <dbReference type="ARBA" id="ARBA00022839"/>
    </source>
</evidence>
<comment type="subunit">
    <text evidence="10">Heterotrimer of RecB, RecC and RecD. All subunits contribute to DNA-binding.</text>
</comment>
<keyword evidence="8 10" id="KW-0238">DNA-binding</keyword>
<dbReference type="InterPro" id="IPR013986">
    <property type="entry name" value="DExx_box_DNA_helicase_dom_sf"/>
</dbReference>